<dbReference type="AlphaFoldDB" id="A0A0B7MQQ4"/>
<organism evidence="2 3">
    <name type="scientific">Syntrophaceticus schinkii</name>
    <dbReference type="NCBI Taxonomy" id="499207"/>
    <lineage>
        <taxon>Bacteria</taxon>
        <taxon>Bacillati</taxon>
        <taxon>Bacillota</taxon>
        <taxon>Clostridia</taxon>
        <taxon>Thermoanaerobacterales</taxon>
        <taxon>Thermoanaerobacterales Family III. Incertae Sedis</taxon>
        <taxon>Syntrophaceticus</taxon>
    </lineage>
</organism>
<dbReference type="RefSeq" id="WP_052835738.1">
    <property type="nucleotide sequence ID" value="NZ_CDRZ01000292.1"/>
</dbReference>
<name>A0A0B7MQQ4_9FIRM</name>
<evidence type="ECO:0000313" key="2">
    <source>
        <dbReference type="EMBL" id="CEO90488.1"/>
    </source>
</evidence>
<proteinExistence type="predicted"/>
<dbReference type="GO" id="GO:0005524">
    <property type="term" value="F:ATP binding"/>
    <property type="evidence" value="ECO:0007669"/>
    <property type="project" value="InterPro"/>
</dbReference>
<dbReference type="EMBL" id="CDRZ01000292">
    <property type="protein sequence ID" value="CEO90488.1"/>
    <property type="molecule type" value="Genomic_DNA"/>
</dbReference>
<protein>
    <recommendedName>
        <fullName evidence="1">ATPase dynein-related AAA domain-containing protein</fullName>
    </recommendedName>
</protein>
<dbReference type="Gene3D" id="3.40.50.300">
    <property type="entry name" value="P-loop containing nucleotide triphosphate hydrolases"/>
    <property type="match status" value="1"/>
</dbReference>
<evidence type="ECO:0000313" key="3">
    <source>
        <dbReference type="Proteomes" id="UP000046155"/>
    </source>
</evidence>
<feature type="domain" description="ATPase dynein-related AAA" evidence="1">
    <location>
        <begin position="455"/>
        <end position="552"/>
    </location>
</feature>
<accession>A0A0B7MQQ4</accession>
<dbReference type="Proteomes" id="UP000046155">
    <property type="component" value="Unassembled WGS sequence"/>
</dbReference>
<keyword evidence="3" id="KW-1185">Reference proteome</keyword>
<reference evidence="3" key="1">
    <citation type="submission" date="2015-01" db="EMBL/GenBank/DDBJ databases">
        <authorList>
            <person name="Manzoor Shahid"/>
            <person name="Zubair Saima"/>
        </authorList>
    </citation>
    <scope>NUCLEOTIDE SEQUENCE [LARGE SCALE GENOMIC DNA]</scope>
    <source>
        <strain evidence="3">Sp3</strain>
    </source>
</reference>
<dbReference type="SUPFAM" id="SSF52540">
    <property type="entry name" value="P-loop containing nucleoside triphosphate hydrolases"/>
    <property type="match status" value="1"/>
</dbReference>
<dbReference type="InterPro" id="IPR011704">
    <property type="entry name" value="ATPase_dyneun-rel_AAA"/>
</dbReference>
<dbReference type="GO" id="GO:0016887">
    <property type="term" value="F:ATP hydrolysis activity"/>
    <property type="evidence" value="ECO:0007669"/>
    <property type="project" value="InterPro"/>
</dbReference>
<dbReference type="OrthoDB" id="9781481at2"/>
<dbReference type="InterPro" id="IPR027417">
    <property type="entry name" value="P-loop_NTPase"/>
</dbReference>
<sequence length="801" mass="91910">MITDVSEGTILDAMKKFDEEYRNNAEWLNWQNNKNHKYAIQREGRLYPVKQIISMATEQPVSSFSGGDESNSYLVKKGFKIVNIFPENEIEQENGENSELQVRSWSRPVGIPNLIGRKKVDWSIFIYGSQIPLAFHQFFEAANGDQHLEKGESHEVQLIFEGRTFNAKLYNRDRGVETDTLILEWQGNNDFRDLLISCLCSSYTYLANERNIKEESGSGSGYIKIPDYRAEYIDFIRTDTPFTYRINFITVDNHPNIWWVNQGNSLTAEREKGVLFAPLRSKDGRVIHHWENMKELKVGDIVVHYANNALRYVSKITSTAIETENPHEHENDEQGRLARTNYYELNPVVDIQGIAQRILELAISQGPIDSTGRVKQGYLFKFNHEGLKYIQESQPSTTWPEWAIFNTDIGDVKRKTLNYRGMISSLIEHIASQGFIFEPWQIATYVTALRTKPFVILAGVSGTGKSKLPALISQATGGNCHLIPVRPDWTDSSDVLGYFDLQGQFKPGALLWIVREATNNPDRHFVCIMDEMNLARVEHYFAEVLSQVENRHPDRAGKFYSGPLICHDCREEDEEWGQQVLPPNLAIVGTVNMDESAYGFSRKVLDRAFTMELSEIHLDLWGNEFDENPGIELWPVELWFPRAINLNGLRYISAEDKQKIDEVIKVLTEVNTILIQAQLQVGYRVRDEVALFVLHAEDIIDSFVTTNKMQVNPLDLALQMKILPRIIGGSTPIRKVVLQLLGWAVKGTKNISEEDAQIIIDDWDKNGRLTFLENARYPRTAARLCLMWERLVHEGFTSFWM</sequence>
<gene>
    <name evidence="2" type="ORF">SSCH_900004</name>
</gene>
<evidence type="ECO:0000259" key="1">
    <source>
        <dbReference type="Pfam" id="PF07728"/>
    </source>
</evidence>
<dbReference type="Pfam" id="PF07728">
    <property type="entry name" value="AAA_5"/>
    <property type="match status" value="1"/>
</dbReference>